<evidence type="ECO:0000256" key="4">
    <source>
        <dbReference type="ARBA" id="ARBA00022617"/>
    </source>
</evidence>
<accession>A0A9E7D0I8</accession>
<feature type="domain" description="Di-haem cytochrome c peroxidase" evidence="15">
    <location>
        <begin position="75"/>
        <end position="222"/>
    </location>
</feature>
<dbReference type="GO" id="GO:0042597">
    <property type="term" value="C:periplasmic space"/>
    <property type="evidence" value="ECO:0007669"/>
    <property type="project" value="UniProtKB-SubCell"/>
</dbReference>
<evidence type="ECO:0000256" key="3">
    <source>
        <dbReference type="ARBA" id="ARBA00022448"/>
    </source>
</evidence>
<dbReference type="Proteomes" id="UP000831290">
    <property type="component" value="Chromosome"/>
</dbReference>
<keyword evidence="10 14" id="KW-0408">Iron</keyword>
<evidence type="ECO:0000313" key="16">
    <source>
        <dbReference type="EMBL" id="UOB16058.1"/>
    </source>
</evidence>
<proteinExistence type="predicted"/>
<dbReference type="InterPro" id="IPR036909">
    <property type="entry name" value="Cyt_c-like_dom_sf"/>
</dbReference>
<dbReference type="SUPFAM" id="SSF46626">
    <property type="entry name" value="Cytochrome c"/>
    <property type="match status" value="2"/>
</dbReference>
<dbReference type="GO" id="GO:0020037">
    <property type="term" value="F:heme binding"/>
    <property type="evidence" value="ECO:0007669"/>
    <property type="project" value="InterPro"/>
</dbReference>
<feature type="binding site" description="covalent" evidence="13">
    <location>
        <position position="245"/>
    </location>
    <ligand>
        <name>heme c</name>
        <dbReference type="ChEBI" id="CHEBI:61717"/>
        <label>2</label>
    </ligand>
</feature>
<protein>
    <recommendedName>
        <fullName evidence="12">Methylamine utilization protein MauG</fullName>
    </recommendedName>
</protein>
<comment type="subcellular location">
    <subcellularLocation>
        <location evidence="1">Periplasm</location>
    </subcellularLocation>
</comment>
<dbReference type="FunFam" id="1.10.760.10:FF:000019">
    <property type="entry name" value="Di-heme cytochrome C peroxidase"/>
    <property type="match status" value="1"/>
</dbReference>
<dbReference type="InterPro" id="IPR004852">
    <property type="entry name" value="Di-haem_cyt_c_peroxidsae"/>
</dbReference>
<organism evidence="16 17">
    <name type="scientific">Abyssalbus ytuae</name>
    <dbReference type="NCBI Taxonomy" id="2926907"/>
    <lineage>
        <taxon>Bacteria</taxon>
        <taxon>Pseudomonadati</taxon>
        <taxon>Bacteroidota</taxon>
        <taxon>Flavobacteriia</taxon>
        <taxon>Flavobacteriales</taxon>
        <taxon>Flavobacteriaceae</taxon>
        <taxon>Abyssalbus</taxon>
    </lineage>
</organism>
<evidence type="ECO:0000259" key="15">
    <source>
        <dbReference type="Pfam" id="PF03150"/>
    </source>
</evidence>
<comment type="function">
    <text evidence="11">Involved in methylamine metabolism. Essential for the maturation of the beta subunit of MADH, presumably via a step in the biosynthesis of tryptophan tryptophylquinone (TTQ), the cofactor of MADH.</text>
</comment>
<keyword evidence="8" id="KW-0249">Electron transport</keyword>
<dbReference type="GO" id="GO:0046872">
    <property type="term" value="F:metal ion binding"/>
    <property type="evidence" value="ECO:0007669"/>
    <property type="project" value="UniProtKB-KW"/>
</dbReference>
<dbReference type="PANTHER" id="PTHR30600">
    <property type="entry name" value="CYTOCHROME C PEROXIDASE-RELATED"/>
    <property type="match status" value="1"/>
</dbReference>
<feature type="binding site" description="axial binding residue" evidence="14">
    <location>
        <position position="246"/>
    </location>
    <ligand>
        <name>heme c</name>
        <dbReference type="ChEBI" id="CHEBI:61717"/>
        <label>2</label>
    </ligand>
    <ligandPart>
        <name>Fe</name>
        <dbReference type="ChEBI" id="CHEBI:18248"/>
    </ligandPart>
</feature>
<evidence type="ECO:0000256" key="8">
    <source>
        <dbReference type="ARBA" id="ARBA00022982"/>
    </source>
</evidence>
<evidence type="ECO:0000313" key="17">
    <source>
        <dbReference type="Proteomes" id="UP000831290"/>
    </source>
</evidence>
<comment type="PTM">
    <text evidence="13">Binds 2 heme groups per subunit.</text>
</comment>
<evidence type="ECO:0000256" key="2">
    <source>
        <dbReference type="ARBA" id="ARBA00004856"/>
    </source>
</evidence>
<feature type="binding site" description="axial binding residue" evidence="14">
    <location>
        <position position="101"/>
    </location>
    <ligand>
        <name>heme c</name>
        <dbReference type="ChEBI" id="CHEBI:61717"/>
        <label>1</label>
    </ligand>
    <ligandPart>
        <name>Fe</name>
        <dbReference type="ChEBI" id="CHEBI:18248"/>
    </ligandPart>
</feature>
<evidence type="ECO:0000256" key="1">
    <source>
        <dbReference type="ARBA" id="ARBA00004418"/>
    </source>
</evidence>
<feature type="binding site" description="axial binding residue" evidence="14">
    <location>
        <position position="117"/>
    </location>
    <ligand>
        <name>heme c</name>
        <dbReference type="ChEBI" id="CHEBI:61717"/>
        <label>1</label>
    </ligand>
    <ligandPart>
        <name>Fe</name>
        <dbReference type="ChEBI" id="CHEBI:18248"/>
    </ligandPart>
</feature>
<dbReference type="Pfam" id="PF03150">
    <property type="entry name" value="CCP_MauG"/>
    <property type="match status" value="1"/>
</dbReference>
<dbReference type="PIRSF" id="PIRSF000294">
    <property type="entry name" value="Cytochrome-c_peroxidase"/>
    <property type="match status" value="1"/>
</dbReference>
<dbReference type="EMBL" id="CP094358">
    <property type="protein sequence ID" value="UOB16058.1"/>
    <property type="molecule type" value="Genomic_DNA"/>
</dbReference>
<evidence type="ECO:0000256" key="14">
    <source>
        <dbReference type="PIRSR" id="PIRSR000294-2"/>
    </source>
</evidence>
<evidence type="ECO:0000256" key="5">
    <source>
        <dbReference type="ARBA" id="ARBA00022723"/>
    </source>
</evidence>
<evidence type="ECO:0000256" key="9">
    <source>
        <dbReference type="ARBA" id="ARBA00023002"/>
    </source>
</evidence>
<evidence type="ECO:0000256" key="7">
    <source>
        <dbReference type="ARBA" id="ARBA00022764"/>
    </source>
</evidence>
<comment type="cofactor">
    <cofactor evidence="13">
        <name>heme</name>
        <dbReference type="ChEBI" id="CHEBI:30413"/>
    </cofactor>
    <text evidence="13">Binds 2 heme groups.</text>
</comment>
<dbReference type="PANTHER" id="PTHR30600:SF10">
    <property type="entry name" value="BLL6722 PROTEIN"/>
    <property type="match status" value="1"/>
</dbReference>
<comment type="pathway">
    <text evidence="2">One-carbon metabolism; methylamine degradation.</text>
</comment>
<feature type="binding site" description="covalent" evidence="13">
    <location>
        <position position="97"/>
    </location>
    <ligand>
        <name>heme c</name>
        <dbReference type="ChEBI" id="CHEBI:61717"/>
        <label>1</label>
    </ligand>
</feature>
<evidence type="ECO:0000256" key="11">
    <source>
        <dbReference type="ARBA" id="ARBA00058991"/>
    </source>
</evidence>
<feature type="binding site" description="covalent" evidence="13">
    <location>
        <position position="100"/>
    </location>
    <ligand>
        <name>heme c</name>
        <dbReference type="ChEBI" id="CHEBI:61717"/>
        <label>1</label>
    </ligand>
</feature>
<dbReference type="InterPro" id="IPR051395">
    <property type="entry name" value="Cytochrome_c_Peroxidase/MauG"/>
</dbReference>
<evidence type="ECO:0000256" key="13">
    <source>
        <dbReference type="PIRSR" id="PIRSR000294-1"/>
    </source>
</evidence>
<evidence type="ECO:0000256" key="10">
    <source>
        <dbReference type="ARBA" id="ARBA00023004"/>
    </source>
</evidence>
<keyword evidence="16" id="KW-0575">Peroxidase</keyword>
<keyword evidence="4 13" id="KW-0349">Heme</keyword>
<keyword evidence="5 14" id="KW-0479">Metal-binding</keyword>
<evidence type="ECO:0000256" key="6">
    <source>
        <dbReference type="ARBA" id="ARBA00022729"/>
    </source>
</evidence>
<sequence>MKRGWYLILVLLLIALVTSWKQSSPSISELRKIYSNGDTSLWPKAYLHSSVVAYFEEIGPLPDMVFPENNSYSDAKRDLGKMLFFDPRLSQSGQIACASCHDSQLGWADGRRVSFGHDRRIGKRNAMSILNTGFVDSLFWDGRADSLEDQVHFPVTDTVEMNAPFPLAIANIKKIKGYHILFQNAFGDSAVTQERVARAIATYERTLVSRNNRFDKFVQGDSTQLTDNEVLGLHLFRTKARCINCHHSPLFSDNHFHNTGLSYYGRKYEDLGRYNVTGKKDDVGKFRTASLRELQYTAPYMHNGLFPVLSGVINMYDAGMPRPKRKGHQLNDSLFPTTTPLVEQLSLTDHEKQALLDFLLTLSQRRHREAPPELVQ</sequence>
<evidence type="ECO:0000256" key="12">
    <source>
        <dbReference type="ARBA" id="ARBA00073576"/>
    </source>
</evidence>
<dbReference type="RefSeq" id="WP_255841209.1">
    <property type="nucleotide sequence ID" value="NZ_CP094358.1"/>
</dbReference>
<feature type="binding site" description="covalent" evidence="13">
    <location>
        <position position="242"/>
    </location>
    <ligand>
        <name>heme c</name>
        <dbReference type="ChEBI" id="CHEBI:61717"/>
        <label>2</label>
    </ligand>
</feature>
<keyword evidence="6" id="KW-0732">Signal</keyword>
<dbReference type="KEGG" id="fbm:MQE35_09935"/>
<dbReference type="AlphaFoldDB" id="A0A9E7D0I8"/>
<gene>
    <name evidence="16" type="ORF">MQE35_09935</name>
</gene>
<keyword evidence="7" id="KW-0574">Periplasm</keyword>
<dbReference type="GO" id="GO:0004130">
    <property type="term" value="F:cytochrome-c peroxidase activity"/>
    <property type="evidence" value="ECO:0007669"/>
    <property type="project" value="TreeGrafter"/>
</dbReference>
<keyword evidence="17" id="KW-1185">Reference proteome</keyword>
<dbReference type="InterPro" id="IPR026259">
    <property type="entry name" value="MauG/Cytc_peroxidase"/>
</dbReference>
<keyword evidence="9" id="KW-0560">Oxidoreductase</keyword>
<dbReference type="Gene3D" id="1.10.760.10">
    <property type="entry name" value="Cytochrome c-like domain"/>
    <property type="match status" value="2"/>
</dbReference>
<name>A0A9E7D0I8_9FLAO</name>
<keyword evidence="3" id="KW-0813">Transport</keyword>
<dbReference type="GO" id="GO:0009055">
    <property type="term" value="F:electron transfer activity"/>
    <property type="evidence" value="ECO:0007669"/>
    <property type="project" value="InterPro"/>
</dbReference>
<reference evidence="16" key="1">
    <citation type="submission" date="2022-03" db="EMBL/GenBank/DDBJ databases">
        <title>Description of Abyssus ytuae gen. nov., sp. nov., a novel member of the family Flavobacteriaceae isolated from the sediment of Mariana Trench.</title>
        <authorList>
            <person name="Zhang J."/>
            <person name="Xu X."/>
        </authorList>
    </citation>
    <scope>NUCLEOTIDE SEQUENCE</scope>
    <source>
        <strain evidence="16">MT3330</strain>
    </source>
</reference>